<dbReference type="InterPro" id="IPR010627">
    <property type="entry name" value="Prepilin_pept_A24_N"/>
</dbReference>
<feature type="transmembrane region" description="Helical" evidence="1">
    <location>
        <begin position="161"/>
        <end position="188"/>
    </location>
</feature>
<dbReference type="PANTHER" id="PTHR30487">
    <property type="entry name" value="TYPE 4 PREPILIN-LIKE PROTEINS LEADER PEPTIDE-PROCESSING ENZYME"/>
    <property type="match status" value="1"/>
</dbReference>
<feature type="transmembrane region" description="Helical" evidence="1">
    <location>
        <begin position="63"/>
        <end position="84"/>
    </location>
</feature>
<comment type="caution">
    <text evidence="3">The sequence shown here is derived from an EMBL/GenBank/DDBJ whole genome shotgun (WGS) entry which is preliminary data.</text>
</comment>
<dbReference type="RefSeq" id="WP_033192945.1">
    <property type="nucleotide sequence ID" value="NZ_JAGYGP010000002.1"/>
</dbReference>
<gene>
    <name evidence="3" type="ORF">C5L23_000777</name>
</gene>
<evidence type="ECO:0000259" key="2">
    <source>
        <dbReference type="Pfam" id="PF06750"/>
    </source>
</evidence>
<dbReference type="GO" id="GO:0006465">
    <property type="term" value="P:signal peptide processing"/>
    <property type="evidence" value="ECO:0007669"/>
    <property type="project" value="TreeGrafter"/>
</dbReference>
<dbReference type="GO" id="GO:0004190">
    <property type="term" value="F:aspartic-type endopeptidase activity"/>
    <property type="evidence" value="ECO:0007669"/>
    <property type="project" value="TreeGrafter"/>
</dbReference>
<dbReference type="Pfam" id="PF06750">
    <property type="entry name" value="A24_N_bact"/>
    <property type="match status" value="1"/>
</dbReference>
<keyword evidence="1" id="KW-0812">Transmembrane</keyword>
<keyword evidence="1" id="KW-1133">Transmembrane helix</keyword>
<dbReference type="EMBL" id="PUFI01000009">
    <property type="protein sequence ID" value="TDG68858.1"/>
    <property type="molecule type" value="Genomic_DNA"/>
</dbReference>
<keyword evidence="1" id="KW-0472">Membrane</keyword>
<dbReference type="GO" id="GO:0005886">
    <property type="term" value="C:plasma membrane"/>
    <property type="evidence" value="ECO:0007669"/>
    <property type="project" value="TreeGrafter"/>
</dbReference>
<dbReference type="InterPro" id="IPR050882">
    <property type="entry name" value="Prepilin_peptidase/N-MTase"/>
</dbReference>
<organism evidence="3 4">
    <name type="scientific">Leuconostoc fallax</name>
    <dbReference type="NCBI Taxonomy" id="1251"/>
    <lineage>
        <taxon>Bacteria</taxon>
        <taxon>Bacillati</taxon>
        <taxon>Bacillota</taxon>
        <taxon>Bacilli</taxon>
        <taxon>Lactobacillales</taxon>
        <taxon>Lactobacillaceae</taxon>
        <taxon>Leuconostoc</taxon>
    </lineage>
</organism>
<dbReference type="PANTHER" id="PTHR30487:SF0">
    <property type="entry name" value="PREPILIN LEADER PEPTIDASE_N-METHYLTRANSFERASE-RELATED"/>
    <property type="match status" value="1"/>
</dbReference>
<proteinExistence type="predicted"/>
<dbReference type="Proteomes" id="UP000295681">
    <property type="component" value="Unassembled WGS sequence"/>
</dbReference>
<accession>A0A4R5N9Y4</accession>
<feature type="transmembrane region" description="Helical" evidence="1">
    <location>
        <begin position="195"/>
        <end position="214"/>
    </location>
</feature>
<evidence type="ECO:0000313" key="4">
    <source>
        <dbReference type="Proteomes" id="UP000295681"/>
    </source>
</evidence>
<reference evidence="3 4" key="1">
    <citation type="journal article" date="2019" name="Appl. Microbiol. Biotechnol.">
        <title>Uncovering carbohydrate metabolism through a genotype-phenotype association study of 56 lactic acid bacteria genomes.</title>
        <authorList>
            <person name="Buron-Moles G."/>
            <person name="Chailyan A."/>
            <person name="Dolejs I."/>
            <person name="Forster J."/>
            <person name="Miks M.H."/>
        </authorList>
    </citation>
    <scope>NUCLEOTIDE SEQUENCE [LARGE SCALE GENOMIC DNA]</scope>
    <source>
        <strain evidence="3 4">ATCC 700006</strain>
    </source>
</reference>
<evidence type="ECO:0000313" key="3">
    <source>
        <dbReference type="EMBL" id="TDG68858.1"/>
    </source>
</evidence>
<evidence type="ECO:0000256" key="1">
    <source>
        <dbReference type="SAM" id="Phobius"/>
    </source>
</evidence>
<dbReference type="AlphaFoldDB" id="A0A4R5N9Y4"/>
<feature type="domain" description="Prepilin peptidase A24 N-terminal" evidence="2">
    <location>
        <begin position="9"/>
        <end position="84"/>
    </location>
</feature>
<sequence length="218" mass="25134">MIIFYFIINATIVSTIMCLADRINHHIPLSKQRSFCFNCQHQLKWFDTLPIVSALLTLGKCRYCHYSFGLYYAIIEGSVAFWLTHVGTHPHLYITMLLLLFLSIEDQFNHTAHTWILYPWLGYLTLRYFNHLNLWLILFLGLLLIYLALFRRSLGSGDIPVILVIAVISNTEQLIWILLLSSIIAIIYSKAKAKHVLPFIPIVTLGFSLVTTYVDAIT</sequence>
<dbReference type="STRING" id="907931.GCA_000165675_00611"/>
<name>A0A4R5N9Y4_9LACO</name>
<keyword evidence="4" id="KW-1185">Reference proteome</keyword>
<feature type="transmembrane region" description="Helical" evidence="1">
    <location>
        <begin position="128"/>
        <end position="149"/>
    </location>
</feature>
<protein>
    <recommendedName>
        <fullName evidence="2">Prepilin peptidase A24 N-terminal domain-containing protein</fullName>
    </recommendedName>
</protein>